<reference evidence="2" key="1">
    <citation type="submission" date="2005-09" db="EMBL/GenBank/DDBJ databases">
        <authorList>
            <person name="Mural R.J."/>
            <person name="Li P.W."/>
            <person name="Adams M.D."/>
            <person name="Amanatides P.G."/>
            <person name="Baden-Tillson H."/>
            <person name="Barnstead M."/>
            <person name="Chin S.H."/>
            <person name="Dew I."/>
            <person name="Evans C.A."/>
            <person name="Ferriera S."/>
            <person name="Flanigan M."/>
            <person name="Fosler C."/>
            <person name="Glodek A."/>
            <person name="Gu Z."/>
            <person name="Holt R.A."/>
            <person name="Jennings D."/>
            <person name="Kraft C.L."/>
            <person name="Lu F."/>
            <person name="Nguyen T."/>
            <person name="Nusskern D.R."/>
            <person name="Pfannkoch C.M."/>
            <person name="Sitter C."/>
            <person name="Sutton G.G."/>
            <person name="Venter J.C."/>
            <person name="Wang Z."/>
            <person name="Woodage T."/>
            <person name="Zheng X.H."/>
            <person name="Zhong F."/>
        </authorList>
    </citation>
    <scope>NUCLEOTIDE SEQUENCE [LARGE SCALE GENOMIC DNA]</scope>
    <source>
        <strain>BN</strain>
        <strain evidence="2">Sprague-Dawley</strain>
    </source>
</reference>
<organism evidence="1 2">
    <name type="scientific">Rattus norvegicus</name>
    <name type="common">Rat</name>
    <dbReference type="NCBI Taxonomy" id="10116"/>
    <lineage>
        <taxon>Eukaryota</taxon>
        <taxon>Metazoa</taxon>
        <taxon>Chordata</taxon>
        <taxon>Craniata</taxon>
        <taxon>Vertebrata</taxon>
        <taxon>Euteleostomi</taxon>
        <taxon>Mammalia</taxon>
        <taxon>Eutheria</taxon>
        <taxon>Euarchontoglires</taxon>
        <taxon>Glires</taxon>
        <taxon>Rodentia</taxon>
        <taxon>Myomorpha</taxon>
        <taxon>Muroidea</taxon>
        <taxon>Muridae</taxon>
        <taxon>Murinae</taxon>
        <taxon>Rattus</taxon>
    </lineage>
</organism>
<name>A6IEI5_RAT</name>
<dbReference type="AlphaFoldDB" id="A6IEI5"/>
<gene>
    <name evidence="1" type="ORF">rCG_27842</name>
</gene>
<accession>A6IEI5</accession>
<protein>
    <submittedName>
        <fullName evidence="1">RCG27842, isoform CRA_a</fullName>
    </submittedName>
</protein>
<dbReference type="EMBL" id="CH473959">
    <property type="protein sequence ID" value="EDM15272.1"/>
    <property type="molecule type" value="Genomic_DNA"/>
</dbReference>
<dbReference type="Proteomes" id="UP000234681">
    <property type="component" value="Chromosome 4"/>
</dbReference>
<proteinExistence type="predicted"/>
<evidence type="ECO:0000313" key="1">
    <source>
        <dbReference type="EMBL" id="EDM15272.1"/>
    </source>
</evidence>
<sequence length="84" mass="9727">MLKAWGIRWEELTACTSECMLALRNNDRTQGCGHFQSDGSVRQCRHTESVPLTDLFLFSNEEKPRIGRPRKLILVYGQKLVSRF</sequence>
<evidence type="ECO:0000313" key="2">
    <source>
        <dbReference type="Proteomes" id="UP000234681"/>
    </source>
</evidence>